<dbReference type="InterPro" id="IPR036390">
    <property type="entry name" value="WH_DNA-bd_sf"/>
</dbReference>
<evidence type="ECO:0000313" key="1">
    <source>
        <dbReference type="EMBL" id="MBP5856588.1"/>
    </source>
</evidence>
<evidence type="ECO:0000313" key="2">
    <source>
        <dbReference type="Proteomes" id="UP000672602"/>
    </source>
</evidence>
<organism evidence="1 2">
    <name type="scientific">Marivibrio halodurans</name>
    <dbReference type="NCBI Taxonomy" id="2039722"/>
    <lineage>
        <taxon>Bacteria</taxon>
        <taxon>Pseudomonadati</taxon>
        <taxon>Pseudomonadota</taxon>
        <taxon>Alphaproteobacteria</taxon>
        <taxon>Rhodospirillales</taxon>
        <taxon>Rhodospirillaceae</taxon>
        <taxon>Marivibrio</taxon>
    </lineage>
</organism>
<dbReference type="AlphaFoldDB" id="A0A8J7S0V9"/>
<proteinExistence type="predicted"/>
<dbReference type="SUPFAM" id="SSF46785">
    <property type="entry name" value="Winged helix' DNA-binding domain"/>
    <property type="match status" value="1"/>
</dbReference>
<keyword evidence="2" id="KW-1185">Reference proteome</keyword>
<name>A0A8J7S0V9_9PROT</name>
<dbReference type="Gene3D" id="1.10.10.10">
    <property type="entry name" value="Winged helix-like DNA-binding domain superfamily/Winged helix DNA-binding domain"/>
    <property type="match status" value="1"/>
</dbReference>
<reference evidence="1" key="1">
    <citation type="submission" date="2021-04" db="EMBL/GenBank/DDBJ databases">
        <authorList>
            <person name="Zhang D.-C."/>
        </authorList>
    </citation>
    <scope>NUCLEOTIDE SEQUENCE</scope>
    <source>
        <strain evidence="1">CGMCC 1.15697</strain>
    </source>
</reference>
<dbReference type="Proteomes" id="UP000672602">
    <property type="component" value="Unassembled WGS sequence"/>
</dbReference>
<dbReference type="EMBL" id="JAGMWN010000002">
    <property type="protein sequence ID" value="MBP5856588.1"/>
    <property type="molecule type" value="Genomic_DNA"/>
</dbReference>
<accession>A0A8J7S0V9</accession>
<comment type="caution">
    <text evidence="1">The sequence shown here is derived from an EMBL/GenBank/DDBJ whole genome shotgun (WGS) entry which is preliminary data.</text>
</comment>
<sequence length="211" mass="23003">MRRLLKHGGPQRADDLAGALGLTAMAVRQHLYAMADAGEVEGTAVPQARGRPAKHWALTSRADAFFADGHADLAVGLIESLRRTLGEAAMERLLADRTAQQIAAYRARVGRYESLYRRLRELAAIRGEEGYMAAVEPDPDGAPECWLLVENHCPICHAARACTGLCAQELTVFREVLGEAVSIERTDHLLDGARRCAYRVRARDVSGRGSA</sequence>
<protein>
    <submittedName>
        <fullName evidence="1">Transcriptional regulator</fullName>
    </submittedName>
</protein>
<gene>
    <name evidence="1" type="ORF">KAJ83_06185</name>
</gene>
<dbReference type="InterPro" id="IPR036388">
    <property type="entry name" value="WH-like_DNA-bd_sf"/>
</dbReference>